<dbReference type="InterPro" id="IPR005016">
    <property type="entry name" value="TDE1/TMS"/>
</dbReference>
<feature type="signal peptide" evidence="7">
    <location>
        <begin position="1"/>
        <end position="22"/>
    </location>
</feature>
<proteinExistence type="inferred from homology"/>
<organism evidence="8 9">
    <name type="scientific">Brenthis ino</name>
    <name type="common">lesser marbled fritillary</name>
    <dbReference type="NCBI Taxonomy" id="405034"/>
    <lineage>
        <taxon>Eukaryota</taxon>
        <taxon>Metazoa</taxon>
        <taxon>Ecdysozoa</taxon>
        <taxon>Arthropoda</taxon>
        <taxon>Hexapoda</taxon>
        <taxon>Insecta</taxon>
        <taxon>Pterygota</taxon>
        <taxon>Neoptera</taxon>
        <taxon>Endopterygota</taxon>
        <taxon>Lepidoptera</taxon>
        <taxon>Glossata</taxon>
        <taxon>Ditrysia</taxon>
        <taxon>Papilionoidea</taxon>
        <taxon>Nymphalidae</taxon>
        <taxon>Heliconiinae</taxon>
        <taxon>Argynnini</taxon>
        <taxon>Brenthis</taxon>
    </lineage>
</organism>
<reference evidence="8" key="1">
    <citation type="submission" date="2021-12" db="EMBL/GenBank/DDBJ databases">
        <authorList>
            <person name="Martin H S."/>
        </authorList>
    </citation>
    <scope>NUCLEOTIDE SEQUENCE</scope>
</reference>
<dbReference type="PANTHER" id="PTHR10383">
    <property type="entry name" value="SERINE INCORPORATOR"/>
    <property type="match status" value="1"/>
</dbReference>
<dbReference type="Proteomes" id="UP000838878">
    <property type="component" value="Chromosome 3"/>
</dbReference>
<dbReference type="OrthoDB" id="5963193at2759"/>
<name>A0A8J9UZV6_9NEOP</name>
<keyword evidence="7" id="KW-0732">Signal</keyword>
<feature type="transmembrane region" description="Helical" evidence="6">
    <location>
        <begin position="414"/>
        <end position="438"/>
    </location>
</feature>
<dbReference type="PANTHER" id="PTHR10383:SF9">
    <property type="entry name" value="SERINE INCORPORATOR, ISOFORM F"/>
    <property type="match status" value="1"/>
</dbReference>
<feature type="transmembrane region" description="Helical" evidence="6">
    <location>
        <begin position="40"/>
        <end position="61"/>
    </location>
</feature>
<sequence>MGAVLGLCSAAQLACCCGSAACSLCCSACPSCANSTSTRLMYTLMLLLVMVVACITLAPGLHDEMKKVPFCQNSTAIIPGNFKVNCDEAVGYLAVYRICFAACLFFTLMALITIGVKSSKDPRAGIQNGFWGIKYLLVIGGIIGAFFIPEGQFAYTWMIFGMIGGFGFIVIQLILIIDFAHSWAEKWVSNYEESQSRGWYTALLLAMLTCYALTLTGIVLLYVYYTKTDGCDLSKFFISFNLILVVIMSAVSILPSVQEHQPRSGLLQSAVVSLYVMYLTWSALANSAGECNASISATNQESKEDIYWSSFDKQSIIGLIIWVCSVLYSCIRTASSSSKITMSEHILAKDGAADGDGGESGEETKVFDNEGDGVAYSWTFFHIVFALATLYIMMTLTNWYNPSSQLSKENVASMWIKITSSWLCVGLYVWTLVAPAIFPDREF</sequence>
<feature type="transmembrane region" description="Helical" evidence="6">
    <location>
        <begin position="374"/>
        <end position="394"/>
    </location>
</feature>
<dbReference type="EMBL" id="OV170223">
    <property type="protein sequence ID" value="CAH0722657.1"/>
    <property type="molecule type" value="Genomic_DNA"/>
</dbReference>
<feature type="transmembrane region" description="Helical" evidence="6">
    <location>
        <begin position="154"/>
        <end position="177"/>
    </location>
</feature>
<evidence type="ECO:0000256" key="7">
    <source>
        <dbReference type="SAM" id="SignalP"/>
    </source>
</evidence>
<evidence type="ECO:0000256" key="2">
    <source>
        <dbReference type="ARBA" id="ARBA00006665"/>
    </source>
</evidence>
<keyword evidence="9" id="KW-1185">Reference proteome</keyword>
<dbReference type="Pfam" id="PF03348">
    <property type="entry name" value="Serinc"/>
    <property type="match status" value="1"/>
</dbReference>
<feature type="transmembrane region" description="Helical" evidence="6">
    <location>
        <begin position="198"/>
        <end position="224"/>
    </location>
</feature>
<feature type="chain" id="PRO_5035441711" description="Serine incorporator" evidence="7">
    <location>
        <begin position="23"/>
        <end position="443"/>
    </location>
</feature>
<protein>
    <recommendedName>
        <fullName evidence="10">Serine incorporator</fullName>
    </recommendedName>
</protein>
<gene>
    <name evidence="8" type="ORF">BINO364_LOCUS8583</name>
</gene>
<evidence type="ECO:0000313" key="8">
    <source>
        <dbReference type="EMBL" id="CAH0722657.1"/>
    </source>
</evidence>
<evidence type="ECO:0008006" key="10">
    <source>
        <dbReference type="Google" id="ProtNLM"/>
    </source>
</evidence>
<comment type="similarity">
    <text evidence="2">Belongs to the TDE1 family.</text>
</comment>
<evidence type="ECO:0000256" key="1">
    <source>
        <dbReference type="ARBA" id="ARBA00004141"/>
    </source>
</evidence>
<feature type="transmembrane region" description="Helical" evidence="6">
    <location>
        <begin position="316"/>
        <end position="334"/>
    </location>
</feature>
<evidence type="ECO:0000256" key="5">
    <source>
        <dbReference type="ARBA" id="ARBA00023136"/>
    </source>
</evidence>
<feature type="non-terminal residue" evidence="8">
    <location>
        <position position="443"/>
    </location>
</feature>
<accession>A0A8J9UZV6</accession>
<evidence type="ECO:0000313" key="9">
    <source>
        <dbReference type="Proteomes" id="UP000838878"/>
    </source>
</evidence>
<evidence type="ECO:0000256" key="6">
    <source>
        <dbReference type="SAM" id="Phobius"/>
    </source>
</evidence>
<dbReference type="AlphaFoldDB" id="A0A8J9UZV6"/>
<feature type="transmembrane region" description="Helical" evidence="6">
    <location>
        <begin position="94"/>
        <end position="116"/>
    </location>
</feature>
<keyword evidence="5 6" id="KW-0472">Membrane</keyword>
<evidence type="ECO:0000256" key="3">
    <source>
        <dbReference type="ARBA" id="ARBA00022692"/>
    </source>
</evidence>
<keyword evidence="3 6" id="KW-0812">Transmembrane</keyword>
<feature type="transmembrane region" description="Helical" evidence="6">
    <location>
        <begin position="128"/>
        <end position="148"/>
    </location>
</feature>
<feature type="transmembrane region" description="Helical" evidence="6">
    <location>
        <begin position="236"/>
        <end position="254"/>
    </location>
</feature>
<evidence type="ECO:0000256" key="4">
    <source>
        <dbReference type="ARBA" id="ARBA00022989"/>
    </source>
</evidence>
<comment type="subcellular location">
    <subcellularLocation>
        <location evidence="1">Membrane</location>
        <topology evidence="1">Multi-pass membrane protein</topology>
    </subcellularLocation>
</comment>
<dbReference type="GO" id="GO:0016020">
    <property type="term" value="C:membrane"/>
    <property type="evidence" value="ECO:0007669"/>
    <property type="project" value="UniProtKB-SubCell"/>
</dbReference>
<keyword evidence="4 6" id="KW-1133">Transmembrane helix</keyword>